<dbReference type="RefSeq" id="WP_226791241.1">
    <property type="nucleotide sequence ID" value="NZ_CP084680.1"/>
</dbReference>
<evidence type="ECO:0000313" key="3">
    <source>
        <dbReference type="EMBL" id="MEO4936569.1"/>
    </source>
</evidence>
<sequence length="96" mass="10819">MHKKKYRNREEREEKRRRSAKAVSAQRGFLSCQSCRGSGLQLVPCSVSAKKSLDLTAADIFDELQKAHPALMRGSNPMQFGSVQLQAGLKRLRQCI</sequence>
<feature type="region of interest" description="Disordered" evidence="1">
    <location>
        <begin position="1"/>
        <end position="20"/>
    </location>
</feature>
<evidence type="ECO:0000259" key="2">
    <source>
        <dbReference type="Pfam" id="PF12990"/>
    </source>
</evidence>
<reference evidence="3 4" key="1">
    <citation type="submission" date="2024-05" db="EMBL/GenBank/DDBJ databases">
        <title>Human gut microbiome strain richness.</title>
        <authorList>
            <person name="Chen-Liaw A."/>
        </authorList>
    </citation>
    <scope>NUCLEOTIDE SEQUENCE [LARGE SCALE GENOMIC DNA]</scope>
    <source>
        <strain evidence="3 4">1001271st1_B1_1001271B_150615</strain>
    </source>
</reference>
<evidence type="ECO:0000256" key="1">
    <source>
        <dbReference type="SAM" id="MobiDB-lite"/>
    </source>
</evidence>
<comment type="caution">
    <text evidence="3">The sequence shown here is derived from an EMBL/GenBank/DDBJ whole genome shotgun (WGS) entry which is preliminary data.</text>
</comment>
<keyword evidence="4" id="KW-1185">Reference proteome</keyword>
<organism evidence="3 4">
    <name type="scientific">Bacteroides humanifaecis</name>
    <dbReference type="NCBI Taxonomy" id="2792859"/>
    <lineage>
        <taxon>Bacteria</taxon>
        <taxon>Pseudomonadati</taxon>
        <taxon>Bacteroidota</taxon>
        <taxon>Bacteroidia</taxon>
        <taxon>Bacteroidales</taxon>
        <taxon>Bacteroidaceae</taxon>
        <taxon>Bacteroides</taxon>
    </lineage>
</organism>
<accession>A0ABV0HRD6</accession>
<feature type="domain" description="DUF3874" evidence="2">
    <location>
        <begin position="49"/>
        <end position="91"/>
    </location>
</feature>
<dbReference type="Proteomes" id="UP001491715">
    <property type="component" value="Unassembled WGS sequence"/>
</dbReference>
<proteinExistence type="predicted"/>
<dbReference type="EMBL" id="JBDQBE010000001">
    <property type="protein sequence ID" value="MEO4936569.1"/>
    <property type="molecule type" value="Genomic_DNA"/>
</dbReference>
<gene>
    <name evidence="3" type="ORF">ABHZ06_01505</name>
</gene>
<name>A0ABV0HRD6_9BACE</name>
<dbReference type="Pfam" id="PF12990">
    <property type="entry name" value="DUF3874"/>
    <property type="match status" value="1"/>
</dbReference>
<protein>
    <submittedName>
        <fullName evidence="3">DUF3874 domain-containing protein</fullName>
    </submittedName>
</protein>
<dbReference type="InterPro" id="IPR024450">
    <property type="entry name" value="DUF3874"/>
</dbReference>
<evidence type="ECO:0000313" key="4">
    <source>
        <dbReference type="Proteomes" id="UP001491715"/>
    </source>
</evidence>